<keyword evidence="2" id="KW-1185">Reference proteome</keyword>
<name>A0A4Z0C3B6_9BURK</name>
<dbReference type="GO" id="GO:0016740">
    <property type="term" value="F:transferase activity"/>
    <property type="evidence" value="ECO:0007669"/>
    <property type="project" value="UniProtKB-KW"/>
</dbReference>
<organism evidence="1 2">
    <name type="scientific">Ramlibacter henchirensis</name>
    <dbReference type="NCBI Taxonomy" id="204072"/>
    <lineage>
        <taxon>Bacteria</taxon>
        <taxon>Pseudomonadati</taxon>
        <taxon>Pseudomonadota</taxon>
        <taxon>Betaproteobacteria</taxon>
        <taxon>Burkholderiales</taxon>
        <taxon>Comamonadaceae</taxon>
        <taxon>Ramlibacter</taxon>
    </lineage>
</organism>
<reference evidence="1 2" key="1">
    <citation type="submission" date="2019-03" db="EMBL/GenBank/DDBJ databases">
        <title>Ramlibacter henchirensis DSM 14656, whole genome shotgun sequence.</title>
        <authorList>
            <person name="Zhang X."/>
            <person name="Feng G."/>
            <person name="Zhu H."/>
        </authorList>
    </citation>
    <scope>NUCLEOTIDE SEQUENCE [LARGE SCALE GENOMIC DNA]</scope>
    <source>
        <strain evidence="1 2">DSM 14656</strain>
    </source>
</reference>
<dbReference type="OrthoDB" id="8962596at2"/>
<sequence>MHACLAPSGFPPARPFAELRIDVLLPPWGVESELRRLQARMRRAGDPLCGLPTIGTPLSGFAFRYREADGEQYVYVEDLARRQLAGYTVFNRLVELGRQADLHLRAPHSKYSRHYQRRGIGSAVYRWALERGMCLITGARQSVAAHSLWHSLSARYELGYVDLRDRKLSYLGRHIAPALLADFHARMILLGRGWTLDRFACETGARVDEAAQAVI</sequence>
<evidence type="ECO:0000313" key="1">
    <source>
        <dbReference type="EMBL" id="TFZ05701.1"/>
    </source>
</evidence>
<accession>A0A4Z0C3B6</accession>
<keyword evidence="1" id="KW-0808">Transferase</keyword>
<gene>
    <name evidence="1" type="ORF">EZ313_03295</name>
</gene>
<dbReference type="Proteomes" id="UP000298180">
    <property type="component" value="Unassembled WGS sequence"/>
</dbReference>
<protein>
    <submittedName>
        <fullName evidence="1">N-acetyltransferase</fullName>
    </submittedName>
</protein>
<dbReference type="EMBL" id="SMLM01000001">
    <property type="protein sequence ID" value="TFZ05701.1"/>
    <property type="molecule type" value="Genomic_DNA"/>
</dbReference>
<proteinExistence type="predicted"/>
<comment type="caution">
    <text evidence="1">The sequence shown here is derived from an EMBL/GenBank/DDBJ whole genome shotgun (WGS) entry which is preliminary data.</text>
</comment>
<evidence type="ECO:0000313" key="2">
    <source>
        <dbReference type="Proteomes" id="UP000298180"/>
    </source>
</evidence>
<dbReference type="AlphaFoldDB" id="A0A4Z0C3B6"/>